<organism evidence="2 3">
    <name type="scientific">Eleginops maclovinus</name>
    <name type="common">Patagonian blennie</name>
    <name type="synonym">Eleginus maclovinus</name>
    <dbReference type="NCBI Taxonomy" id="56733"/>
    <lineage>
        <taxon>Eukaryota</taxon>
        <taxon>Metazoa</taxon>
        <taxon>Chordata</taxon>
        <taxon>Craniata</taxon>
        <taxon>Vertebrata</taxon>
        <taxon>Euteleostomi</taxon>
        <taxon>Actinopterygii</taxon>
        <taxon>Neopterygii</taxon>
        <taxon>Teleostei</taxon>
        <taxon>Neoteleostei</taxon>
        <taxon>Acanthomorphata</taxon>
        <taxon>Eupercaria</taxon>
        <taxon>Perciformes</taxon>
        <taxon>Notothenioidei</taxon>
        <taxon>Eleginopidae</taxon>
        <taxon>Eleginops</taxon>
    </lineage>
</organism>
<sequence>MIRYHLEMGNGKVTATMAAREVAKQVYAKYYHDTVFCVSLSTIQRKVERIWKQFSEGRKRYGQTGKEDSLAVKQYKELFHTKSELFDVFAHDPLRRQSLEKEWCVSMSEMEHKYYEDQKTERRMFCSKGVDPVWYHSMMRTQRLRERSEEYQRKRDQQFSYQTLDHITDILIETGEISSCSSDEEKEGTPPNQLRQMSETDTQLRG</sequence>
<feature type="compositionally biased region" description="Polar residues" evidence="1">
    <location>
        <begin position="190"/>
        <end position="206"/>
    </location>
</feature>
<proteinExistence type="predicted"/>
<evidence type="ECO:0000313" key="3">
    <source>
        <dbReference type="Proteomes" id="UP001346869"/>
    </source>
</evidence>
<dbReference type="AlphaFoldDB" id="A0AAN7WWK9"/>
<protein>
    <submittedName>
        <fullName evidence="2">Uncharacterized protein</fullName>
    </submittedName>
</protein>
<comment type="caution">
    <text evidence="2">The sequence shown here is derived from an EMBL/GenBank/DDBJ whole genome shotgun (WGS) entry which is preliminary data.</text>
</comment>
<name>A0AAN7WWK9_ELEMC</name>
<evidence type="ECO:0000313" key="2">
    <source>
        <dbReference type="EMBL" id="KAK5853411.1"/>
    </source>
</evidence>
<gene>
    <name evidence="2" type="ORF">PBY51_007198</name>
</gene>
<reference evidence="2 3" key="2">
    <citation type="journal article" date="2023" name="Mol. Biol. Evol.">
        <title>Genomics of Secondarily Temperate Adaptation in the Only Non-Antarctic Icefish.</title>
        <authorList>
            <person name="Rivera-Colon A.G."/>
            <person name="Rayamajhi N."/>
            <person name="Minhas B.F."/>
            <person name="Madrigal G."/>
            <person name="Bilyk K.T."/>
            <person name="Yoon V."/>
            <person name="Hune M."/>
            <person name="Gregory S."/>
            <person name="Cheng C.H.C."/>
            <person name="Catchen J.M."/>
        </authorList>
    </citation>
    <scope>NUCLEOTIDE SEQUENCE [LARGE SCALE GENOMIC DNA]</scope>
    <source>
        <strain evidence="2">JMC-PN-2008</strain>
    </source>
</reference>
<accession>A0AAN7WWK9</accession>
<dbReference type="Proteomes" id="UP001346869">
    <property type="component" value="Unassembled WGS sequence"/>
</dbReference>
<evidence type="ECO:0000256" key="1">
    <source>
        <dbReference type="SAM" id="MobiDB-lite"/>
    </source>
</evidence>
<reference evidence="2 3" key="1">
    <citation type="journal article" date="2023" name="Genes (Basel)">
        <title>Chromosome-Level Genome Assembly and Circadian Gene Repertoire of the Patagonia Blennie Eleginops maclovinus-The Closest Ancestral Proxy of Antarctic Cryonotothenioids.</title>
        <authorList>
            <person name="Cheng C.C."/>
            <person name="Rivera-Colon A.G."/>
            <person name="Minhas B.F."/>
            <person name="Wilson L."/>
            <person name="Rayamajhi N."/>
            <person name="Vargas-Chacoff L."/>
            <person name="Catchen J.M."/>
        </authorList>
    </citation>
    <scope>NUCLEOTIDE SEQUENCE [LARGE SCALE GENOMIC DNA]</scope>
    <source>
        <strain evidence="2">JMC-PN-2008</strain>
    </source>
</reference>
<keyword evidence="3" id="KW-1185">Reference proteome</keyword>
<feature type="region of interest" description="Disordered" evidence="1">
    <location>
        <begin position="175"/>
        <end position="206"/>
    </location>
</feature>
<dbReference type="EMBL" id="JAUZQC010000020">
    <property type="protein sequence ID" value="KAK5853411.1"/>
    <property type="molecule type" value="Genomic_DNA"/>
</dbReference>